<accession>A0A9N9IJP8</accession>
<organism evidence="2 3">
    <name type="scientific">Funneliformis caledonium</name>
    <dbReference type="NCBI Taxonomy" id="1117310"/>
    <lineage>
        <taxon>Eukaryota</taxon>
        <taxon>Fungi</taxon>
        <taxon>Fungi incertae sedis</taxon>
        <taxon>Mucoromycota</taxon>
        <taxon>Glomeromycotina</taxon>
        <taxon>Glomeromycetes</taxon>
        <taxon>Glomerales</taxon>
        <taxon>Glomeraceae</taxon>
        <taxon>Funneliformis</taxon>
    </lineage>
</organism>
<dbReference type="AlphaFoldDB" id="A0A9N9IJP8"/>
<keyword evidence="3" id="KW-1185">Reference proteome</keyword>
<evidence type="ECO:0000256" key="1">
    <source>
        <dbReference type="SAM" id="MobiDB-lite"/>
    </source>
</evidence>
<dbReference type="OrthoDB" id="2462203at2759"/>
<feature type="non-terminal residue" evidence="2">
    <location>
        <position position="1"/>
    </location>
</feature>
<protein>
    <submittedName>
        <fullName evidence="2">2413_t:CDS:1</fullName>
    </submittedName>
</protein>
<dbReference type="EMBL" id="CAJVPQ010014619">
    <property type="protein sequence ID" value="CAG8740084.1"/>
    <property type="molecule type" value="Genomic_DNA"/>
</dbReference>
<gene>
    <name evidence="2" type="ORF">FCALED_LOCUS15554</name>
</gene>
<evidence type="ECO:0000313" key="3">
    <source>
        <dbReference type="Proteomes" id="UP000789570"/>
    </source>
</evidence>
<comment type="caution">
    <text evidence="2">The sequence shown here is derived from an EMBL/GenBank/DDBJ whole genome shotgun (WGS) entry which is preliminary data.</text>
</comment>
<reference evidence="2" key="1">
    <citation type="submission" date="2021-06" db="EMBL/GenBank/DDBJ databases">
        <authorList>
            <person name="Kallberg Y."/>
            <person name="Tangrot J."/>
            <person name="Rosling A."/>
        </authorList>
    </citation>
    <scope>NUCLEOTIDE SEQUENCE</scope>
    <source>
        <strain evidence="2">UK204</strain>
    </source>
</reference>
<name>A0A9N9IJP8_9GLOM</name>
<proteinExistence type="predicted"/>
<sequence>TRMFLREYIDKLFEETLKVAKKRVRVYDNDHFALDEKVPSNALRWSLARYNGSMITAVEEACHRRTNSSTNLSVTAIDDNDQERIDDN</sequence>
<dbReference type="Proteomes" id="UP000789570">
    <property type="component" value="Unassembled WGS sequence"/>
</dbReference>
<evidence type="ECO:0000313" key="2">
    <source>
        <dbReference type="EMBL" id="CAG8740084.1"/>
    </source>
</evidence>
<feature type="region of interest" description="Disordered" evidence="1">
    <location>
        <begin position="67"/>
        <end position="88"/>
    </location>
</feature>